<dbReference type="RefSeq" id="WP_090174092.1">
    <property type="nucleotide sequence ID" value="NZ_FMXR01000013.1"/>
</dbReference>
<evidence type="ECO:0000313" key="1">
    <source>
        <dbReference type="EMBL" id="SDB25153.1"/>
    </source>
</evidence>
<dbReference type="Proteomes" id="UP000199228">
    <property type="component" value="Unassembled WGS sequence"/>
</dbReference>
<accession>A0A1G6BWY8</accession>
<sequence length="171" mass="20208">MKKKEINYIITAEQYRCLLKEFSRRAIRMHKGGICARIYYDTAQHEILKHEKKDPGHTKLVYEQENRIVLSKEQKENLVPTMYLAWDEVQFHVGGKEELVVSMKQNLRHRFEDFDFEMGSAGKLMLTNGQVFMTVSRKGFCPFWLASLFKTKKIKPLQMSEYLMGYEKKAS</sequence>
<dbReference type="OrthoDB" id="185578at2"/>
<dbReference type="AlphaFoldDB" id="A0A1G6BWY8"/>
<name>A0A1G6BWY8_EUBOX</name>
<dbReference type="STRING" id="1732.SAMN02910417_01867"/>
<proteinExistence type="predicted"/>
<keyword evidence="2" id="KW-1185">Reference proteome</keyword>
<dbReference type="EMBL" id="FMXR01000013">
    <property type="protein sequence ID" value="SDB25153.1"/>
    <property type="molecule type" value="Genomic_DNA"/>
</dbReference>
<reference evidence="1 2" key="1">
    <citation type="submission" date="2016-10" db="EMBL/GenBank/DDBJ databases">
        <authorList>
            <person name="de Groot N.N."/>
        </authorList>
    </citation>
    <scope>NUCLEOTIDE SEQUENCE [LARGE SCALE GENOMIC DNA]</scope>
    <source>
        <strain evidence="1 2">DSM 3217</strain>
    </source>
</reference>
<protein>
    <recommendedName>
        <fullName evidence="3">VTC domain-containing protein</fullName>
    </recommendedName>
</protein>
<evidence type="ECO:0000313" key="2">
    <source>
        <dbReference type="Proteomes" id="UP000199228"/>
    </source>
</evidence>
<organism evidence="1 2">
    <name type="scientific">Eubacterium oxidoreducens</name>
    <dbReference type="NCBI Taxonomy" id="1732"/>
    <lineage>
        <taxon>Bacteria</taxon>
        <taxon>Bacillati</taxon>
        <taxon>Bacillota</taxon>
        <taxon>Clostridia</taxon>
        <taxon>Eubacteriales</taxon>
        <taxon>Eubacteriaceae</taxon>
        <taxon>Eubacterium</taxon>
    </lineage>
</organism>
<evidence type="ECO:0008006" key="3">
    <source>
        <dbReference type="Google" id="ProtNLM"/>
    </source>
</evidence>
<gene>
    <name evidence="1" type="ORF">SAMN02910417_01867</name>
</gene>